<comment type="caution">
    <text evidence="1">The sequence shown here is derived from an EMBL/GenBank/DDBJ whole genome shotgun (WGS) entry which is preliminary data.</text>
</comment>
<gene>
    <name evidence="1" type="ORF">FHX40_0310</name>
</gene>
<evidence type="ECO:0000313" key="1">
    <source>
        <dbReference type="EMBL" id="TQM73657.1"/>
    </source>
</evidence>
<sequence>MEPDLEFVSKRAGRAPEELTRRDVARALLATSSGRALVALPALRREMEEAGNPLSPVFWESAKRTLMSIESGNATVGDVQRWLESTGTEPMLLTRGYFVWADEDERGPVAAEMHQRLVAYLEEQVAAGVIDPDRLAVDDAEARAVYEELQERWLETPLPDGRVPSEAVLDEEDETLLAERHEEEAYALEELRRILAELPEPPRPDAELRAAAVRLRAVLAEPGYPGNVLRACAGFDELPMPEDDEELWLAVAAGIAGPISDLPDDERTEELAELNGEVGREESALASLCGIEYADWLAAVAALARRGPGVLASPERLARMVAESEDVEIDLGEFGDAYGDFDAADDIEATEALFAAVTPLWRVLGIVDANDVLTPLGWWGLPKALERSWSAD</sequence>
<reference evidence="1 2" key="1">
    <citation type="submission" date="2019-06" db="EMBL/GenBank/DDBJ databases">
        <title>Sequencing the genomes of 1000 actinobacteria strains.</title>
        <authorList>
            <person name="Klenk H.-P."/>
        </authorList>
    </citation>
    <scope>NUCLEOTIDE SEQUENCE [LARGE SCALE GENOMIC DNA]</scope>
    <source>
        <strain evidence="1 2">DSM 43186</strain>
    </source>
</reference>
<dbReference type="EMBL" id="VFPQ01000001">
    <property type="protein sequence ID" value="TQM73657.1"/>
    <property type="molecule type" value="Genomic_DNA"/>
</dbReference>
<protein>
    <submittedName>
        <fullName evidence="1">Uncharacterized protein</fullName>
    </submittedName>
</protein>
<name>A0A543ISX3_9ACTN</name>
<accession>A0A543ISX3</accession>
<organism evidence="1 2">
    <name type="scientific">Thermopolyspora flexuosa</name>
    <dbReference type="NCBI Taxonomy" id="103836"/>
    <lineage>
        <taxon>Bacteria</taxon>
        <taxon>Bacillati</taxon>
        <taxon>Actinomycetota</taxon>
        <taxon>Actinomycetes</taxon>
        <taxon>Streptosporangiales</taxon>
        <taxon>Streptosporangiaceae</taxon>
        <taxon>Thermopolyspora</taxon>
    </lineage>
</organism>
<dbReference type="AlphaFoldDB" id="A0A543ISX3"/>
<dbReference type="Proteomes" id="UP000319213">
    <property type="component" value="Unassembled WGS sequence"/>
</dbReference>
<dbReference type="OrthoDB" id="3509248at2"/>
<dbReference type="RefSeq" id="WP_142257943.1">
    <property type="nucleotide sequence ID" value="NZ_BMPV01000004.1"/>
</dbReference>
<proteinExistence type="predicted"/>
<keyword evidence="2" id="KW-1185">Reference proteome</keyword>
<evidence type="ECO:0000313" key="2">
    <source>
        <dbReference type="Proteomes" id="UP000319213"/>
    </source>
</evidence>